<feature type="region of interest" description="Disordered" evidence="1">
    <location>
        <begin position="1298"/>
        <end position="1317"/>
    </location>
</feature>
<keyword evidence="3" id="KW-1185">Reference proteome</keyword>
<gene>
    <name evidence="2" type="ORF">E2C01_003878</name>
</gene>
<evidence type="ECO:0000313" key="2">
    <source>
        <dbReference type="EMBL" id="MPC11217.1"/>
    </source>
</evidence>
<dbReference type="OrthoDB" id="6371861at2759"/>
<reference evidence="2 3" key="1">
    <citation type="submission" date="2019-05" db="EMBL/GenBank/DDBJ databases">
        <title>Another draft genome of Portunus trituberculatus and its Hox gene families provides insights of decapod evolution.</title>
        <authorList>
            <person name="Jeong J.-H."/>
            <person name="Song I."/>
            <person name="Kim S."/>
            <person name="Choi T."/>
            <person name="Kim D."/>
            <person name="Ryu S."/>
            <person name="Kim W."/>
        </authorList>
    </citation>
    <scope>NUCLEOTIDE SEQUENCE [LARGE SCALE GENOMIC DNA]</scope>
    <source>
        <tissue evidence="2">Muscle</tissue>
    </source>
</reference>
<accession>A0A5B7CNE7</accession>
<feature type="compositionally biased region" description="Basic and acidic residues" evidence="1">
    <location>
        <begin position="1208"/>
        <end position="1220"/>
    </location>
</feature>
<feature type="region of interest" description="Disordered" evidence="1">
    <location>
        <begin position="1208"/>
        <end position="1257"/>
    </location>
</feature>
<feature type="region of interest" description="Disordered" evidence="1">
    <location>
        <begin position="50"/>
        <end position="73"/>
    </location>
</feature>
<sequence>MPRLTKKTKGMPEGSGAPGGLAEAGHHAGPSYRTRAKMAGWAHGSCVREGVGRKTTNSSVDADGNESLEAEGHGNQMVLVQDPNRVRRVVGNDLILTDCSGHSREEQSTCSYFQDIPLIDKRSGLKICPLQQCYQDARREHSLEVPVRCSRTDKDAEQGQRIETTGKCGTDNCSGANVESVKVQQTPIMTLSIQKINSSDVWITRCVGQQPGQHHQGFGDARTSRTSTLLSVTEQDMPVSRVYSVDDMKVSDDRSHAIDSTLPPLPSFRDAFNPPYDMTKGYVDLVVEGKNSFESSSCRMNKNSPVFPVSSSCTVPMMSVNSVCTVPVLPISSVCPVPEVSVSTVCTAPFVTSASDCVDDKDTLVLLRNAAFESLSEAREMEPNIYVSYPRAQCKVTTVNSGSREISILNRQDSNLHVNNIVENCIVSDGNDSVINVIHSDFSHTSAHQVNPSSGLVKKVVWTAQNPRFAVTSILPSGKDSEGYVYSLQNDEIGNNVCAPLDVEQTESALREQEYLYVEANSIAHVDEDLSNDMCHSEADSGMLALDTMGSKYLAPGRDTILNENESYCTSGGTEDNFGTSCSKRVHYTKGQDFGEVRLLSQGENVSALPPTLADLMPEGDGELNDFTPSDQDYTLLPLWPFSGDEGGNHGSENEKPQVSGNVMKITCNDSTIACPKTTSSEDDNFNVGEINDLLDSLLHDIDKEKQRSHTEIEHPSYESTSEETTEYILRDTSRTRLGVGLGESESCPRPVLAHMEKDPTKDIIVASDALQYPPKPTPQSLKGNCLIPNHSIVGKVPHTVSFKTVPAVRTSASQNVASAHRLSEQLTTTTTTTTTTKWLQSQESINYVKILPKSSSNRCSTENQIEMSCHHPSALLSAPQTKSNCHVSNKKEMVLPVGETGINITIPKCTPVSIASFVLPKNHDQSTRAVSDHMWPGVKSCPEGENAILLQATNAPTTVKDELCLNVKNTDITPAITKLNKVPILASATTELMPLLSSVPLVLLAPVSEQPLMIHSISESSLVCNKNAPPVTNHGTQVTRKAGRKCCVRNAVGPFAMKSEKIKSAMYFPQINTASALGSSSVASSSTIQTMAPSQRSAETKTVANSQKHQPRKKPYSDSIKTKKLLQEDLKALLPDFSDSVLAILDLPPRAVHRGFFYMGEVKALHNQALSIQLEMLYRDHVRYCTSDTCIICVAFFDQKAALSEAKREVHVPEREKTGDKRKKQSRGKGRKSYDCEDEDELLFSSPSPQPLKKKNNKFDEYVHEKNVHLSNIRETNEIHLILPEKSSQVWGEARMKHSKSDSNVHKSASSQTEAIREHPRYSFDDSCHPPHCLSLTPSRTSTRQSLSPTLRRWKELAARKEVPQKTRYHTYSLRSDHWASLTRATLADLRLKQKLDRGNVYISLW</sequence>
<name>A0A5B7CNE7_PORTR</name>
<proteinExistence type="predicted"/>
<evidence type="ECO:0000256" key="1">
    <source>
        <dbReference type="SAM" id="MobiDB-lite"/>
    </source>
</evidence>
<feature type="compositionally biased region" description="Polar residues" evidence="1">
    <location>
        <begin position="1089"/>
        <end position="1109"/>
    </location>
</feature>
<comment type="caution">
    <text evidence="2">The sequence shown here is derived from an EMBL/GenBank/DDBJ whole genome shotgun (WGS) entry which is preliminary data.</text>
</comment>
<feature type="compositionally biased region" description="Basic residues" evidence="1">
    <location>
        <begin position="1221"/>
        <end position="1232"/>
    </location>
</feature>
<dbReference type="EMBL" id="VSRR010000151">
    <property type="protein sequence ID" value="MPC11217.1"/>
    <property type="molecule type" value="Genomic_DNA"/>
</dbReference>
<organism evidence="2 3">
    <name type="scientific">Portunus trituberculatus</name>
    <name type="common">Swimming crab</name>
    <name type="synonym">Neptunus trituberculatus</name>
    <dbReference type="NCBI Taxonomy" id="210409"/>
    <lineage>
        <taxon>Eukaryota</taxon>
        <taxon>Metazoa</taxon>
        <taxon>Ecdysozoa</taxon>
        <taxon>Arthropoda</taxon>
        <taxon>Crustacea</taxon>
        <taxon>Multicrustacea</taxon>
        <taxon>Malacostraca</taxon>
        <taxon>Eumalacostraca</taxon>
        <taxon>Eucarida</taxon>
        <taxon>Decapoda</taxon>
        <taxon>Pleocyemata</taxon>
        <taxon>Brachyura</taxon>
        <taxon>Eubrachyura</taxon>
        <taxon>Portunoidea</taxon>
        <taxon>Portunidae</taxon>
        <taxon>Portuninae</taxon>
        <taxon>Portunus</taxon>
    </lineage>
</organism>
<feature type="region of interest" description="Disordered" evidence="1">
    <location>
        <begin position="1"/>
        <end position="29"/>
    </location>
</feature>
<protein>
    <submittedName>
        <fullName evidence="2">Uncharacterized protein</fullName>
    </submittedName>
</protein>
<feature type="region of interest" description="Disordered" evidence="1">
    <location>
        <begin position="1089"/>
        <end position="1119"/>
    </location>
</feature>
<evidence type="ECO:0000313" key="3">
    <source>
        <dbReference type="Proteomes" id="UP000324222"/>
    </source>
</evidence>
<dbReference type="Proteomes" id="UP000324222">
    <property type="component" value="Unassembled WGS sequence"/>
</dbReference>